<keyword evidence="1" id="KW-1133">Transmembrane helix</keyword>
<dbReference type="AlphaFoldDB" id="A0A914MA96"/>
<evidence type="ECO:0000256" key="1">
    <source>
        <dbReference type="SAM" id="Phobius"/>
    </source>
</evidence>
<feature type="transmembrane region" description="Helical" evidence="1">
    <location>
        <begin position="94"/>
        <end position="114"/>
    </location>
</feature>
<sequence>MSLCEMAIIGYFDKIYEIDQYRKAKSQRRFRSLLMGQTDQTMMVALRESNNNNNNENDGYYTTFREDLAGRYQNARGSVVNTYKHGEMGHKIDFFCARAFPLIFSAFNIFYWSYYLTR</sequence>
<keyword evidence="1" id="KW-0812">Transmembrane</keyword>
<dbReference type="InterPro" id="IPR036719">
    <property type="entry name" value="Neuro-gated_channel_TM_sf"/>
</dbReference>
<dbReference type="SUPFAM" id="SSF90112">
    <property type="entry name" value="Neurotransmitter-gated ion-channel transmembrane pore"/>
    <property type="match status" value="1"/>
</dbReference>
<accession>A0A914MA96</accession>
<dbReference type="GO" id="GO:0016020">
    <property type="term" value="C:membrane"/>
    <property type="evidence" value="ECO:0007669"/>
    <property type="project" value="InterPro"/>
</dbReference>
<protein>
    <submittedName>
        <fullName evidence="3">Uncharacterized protein</fullName>
    </submittedName>
</protein>
<dbReference type="Proteomes" id="UP000887563">
    <property type="component" value="Unplaced"/>
</dbReference>
<reference evidence="3" key="1">
    <citation type="submission" date="2022-11" db="UniProtKB">
        <authorList>
            <consortium name="WormBaseParasite"/>
        </authorList>
    </citation>
    <scope>IDENTIFICATION</scope>
</reference>
<evidence type="ECO:0000313" key="2">
    <source>
        <dbReference type="Proteomes" id="UP000887563"/>
    </source>
</evidence>
<dbReference type="WBParaSite" id="Minc3s01412g23597">
    <property type="protein sequence ID" value="Minc3s01412g23597"/>
    <property type="gene ID" value="Minc3s01412g23597"/>
</dbReference>
<dbReference type="Gene3D" id="1.20.58.390">
    <property type="entry name" value="Neurotransmitter-gated ion-channel transmembrane domain"/>
    <property type="match status" value="1"/>
</dbReference>
<keyword evidence="2" id="KW-1185">Reference proteome</keyword>
<name>A0A914MA96_MELIC</name>
<dbReference type="InterPro" id="IPR038050">
    <property type="entry name" value="Neuro_actylchol_rec"/>
</dbReference>
<evidence type="ECO:0000313" key="3">
    <source>
        <dbReference type="WBParaSite" id="Minc3s01412g23597"/>
    </source>
</evidence>
<proteinExistence type="predicted"/>
<keyword evidence="1" id="KW-0472">Membrane</keyword>
<dbReference type="GO" id="GO:0006811">
    <property type="term" value="P:monoatomic ion transport"/>
    <property type="evidence" value="ECO:0007669"/>
    <property type="project" value="InterPro"/>
</dbReference>
<organism evidence="2 3">
    <name type="scientific">Meloidogyne incognita</name>
    <name type="common">Southern root-knot nematode worm</name>
    <name type="synonym">Oxyuris incognita</name>
    <dbReference type="NCBI Taxonomy" id="6306"/>
    <lineage>
        <taxon>Eukaryota</taxon>
        <taxon>Metazoa</taxon>
        <taxon>Ecdysozoa</taxon>
        <taxon>Nematoda</taxon>
        <taxon>Chromadorea</taxon>
        <taxon>Rhabditida</taxon>
        <taxon>Tylenchina</taxon>
        <taxon>Tylenchomorpha</taxon>
        <taxon>Tylenchoidea</taxon>
        <taxon>Meloidogynidae</taxon>
        <taxon>Meloidogyninae</taxon>
        <taxon>Meloidogyne</taxon>
        <taxon>Meloidogyne incognita group</taxon>
    </lineage>
</organism>